<dbReference type="CDD" id="cd02182">
    <property type="entry name" value="GH16_Strep_laminarinase_like"/>
    <property type="match status" value="1"/>
</dbReference>
<feature type="domain" description="GH16" evidence="6">
    <location>
        <begin position="273"/>
        <end position="552"/>
    </location>
</feature>
<evidence type="ECO:0000256" key="3">
    <source>
        <dbReference type="ARBA" id="ARBA00022840"/>
    </source>
</evidence>
<keyword evidence="8" id="KW-1185">Reference proteome</keyword>
<dbReference type="GO" id="GO:0005975">
    <property type="term" value="P:carbohydrate metabolic process"/>
    <property type="evidence" value="ECO:0007669"/>
    <property type="project" value="InterPro"/>
</dbReference>
<dbReference type="PROSITE" id="PS50011">
    <property type="entry name" value="PROTEIN_KINASE_DOM"/>
    <property type="match status" value="1"/>
</dbReference>
<dbReference type="EMBL" id="LJGZ01000030">
    <property type="protein sequence ID" value="OEV19912.1"/>
    <property type="molecule type" value="Genomic_DNA"/>
</dbReference>
<keyword evidence="2 4" id="KW-0547">Nucleotide-binding</keyword>
<dbReference type="PATRIC" id="fig|518642.7.peg.1929"/>
<dbReference type="PROSITE" id="PS00108">
    <property type="entry name" value="PROTEIN_KINASE_ST"/>
    <property type="match status" value="1"/>
</dbReference>
<sequence>MWPLDQADPARIGPYRLLARLGEGGMGTVYLAVGGGGERVALKSIRYGFTEDPDFRVRFAREIEAASLVRAGGIAQVVAAEPGADGQRPWVATEFVPGLPLQRLVATQGPLPAASAGALAAGLARALEAVHAAGLVHRDVKPSNILLTVEGPRLIDFGVAKLVDASTGGGLTRTGASVGSPGYMSPEQVLGRALTPASDVFGLGGVLVFAATGRLPFPVPDSTNQHALMYAPAVRERILLYRDDAHLTNVAAVVLTPRLERLLTEAGALPATVTPTTAPAPGPDGWTELLRDDFDGPAGTRPSPAHWQYDLGTCYPGCPAPQWGTGEITAMTDSTENVRLDGRGVLEIVPTRKGDQWSSGRITTVRSDFAPPPGGVLRIEASIALPEVTGAGAAGYWPAFWTLGSSLRDGYTGWPGVGELDIMESVNGRDSVFGSMHCGVLEGGPCREPVGLTSGPQACATCRTEFHTYAVEVDLGADEVRWYLDDRVYFRVRAEQMDRRTWQRAVDHGVFLILNVAIGGALPLADGATAGPATEPGRPMRVDHVTVRTREG</sequence>
<feature type="binding site" evidence="4">
    <location>
        <position position="43"/>
    </location>
    <ligand>
        <name>ATP</name>
        <dbReference type="ChEBI" id="CHEBI:30616"/>
    </ligand>
</feature>
<dbReference type="PROSITE" id="PS00107">
    <property type="entry name" value="PROTEIN_KINASE_ATP"/>
    <property type="match status" value="1"/>
</dbReference>
<name>A0A1E7LUL5_9ACTN</name>
<dbReference type="GO" id="GO:0004672">
    <property type="term" value="F:protein kinase activity"/>
    <property type="evidence" value="ECO:0007669"/>
    <property type="project" value="InterPro"/>
</dbReference>
<organism evidence="7 8">
    <name type="scientific">Streptomyces nanshensis</name>
    <dbReference type="NCBI Taxonomy" id="518642"/>
    <lineage>
        <taxon>Bacteria</taxon>
        <taxon>Bacillati</taxon>
        <taxon>Actinomycetota</taxon>
        <taxon>Actinomycetes</taxon>
        <taxon>Kitasatosporales</taxon>
        <taxon>Streptomycetaceae</taxon>
        <taxon>Streptomyces</taxon>
    </lineage>
</organism>
<dbReference type="Gene3D" id="2.60.120.200">
    <property type="match status" value="1"/>
</dbReference>
<feature type="domain" description="Protein kinase" evidence="5">
    <location>
        <begin position="15"/>
        <end position="287"/>
    </location>
</feature>
<evidence type="ECO:0000256" key="4">
    <source>
        <dbReference type="PROSITE-ProRule" id="PRU10141"/>
    </source>
</evidence>
<proteinExistence type="inferred from homology"/>
<dbReference type="SMART" id="SM00220">
    <property type="entry name" value="S_TKc"/>
    <property type="match status" value="1"/>
</dbReference>
<dbReference type="InterPro" id="IPR017441">
    <property type="entry name" value="Protein_kinase_ATP_BS"/>
</dbReference>
<evidence type="ECO:0000256" key="1">
    <source>
        <dbReference type="ARBA" id="ARBA00006865"/>
    </source>
</evidence>
<dbReference type="SUPFAM" id="SSF49899">
    <property type="entry name" value="Concanavalin A-like lectins/glucanases"/>
    <property type="match status" value="1"/>
</dbReference>
<dbReference type="Proteomes" id="UP000175971">
    <property type="component" value="Unassembled WGS sequence"/>
</dbReference>
<dbReference type="GO" id="GO:0004553">
    <property type="term" value="F:hydrolase activity, hydrolyzing O-glycosyl compounds"/>
    <property type="evidence" value="ECO:0007669"/>
    <property type="project" value="InterPro"/>
</dbReference>
<dbReference type="CDD" id="cd14014">
    <property type="entry name" value="STKc_PknB_like"/>
    <property type="match status" value="1"/>
</dbReference>
<evidence type="ECO:0000259" key="5">
    <source>
        <dbReference type="PROSITE" id="PS50011"/>
    </source>
</evidence>
<comment type="caution">
    <text evidence="7">The sequence shown here is derived from an EMBL/GenBank/DDBJ whole genome shotgun (WGS) entry which is preliminary data.</text>
</comment>
<gene>
    <name evidence="7" type="ORF">AN221_14140</name>
</gene>
<dbReference type="GO" id="GO:0005524">
    <property type="term" value="F:ATP binding"/>
    <property type="evidence" value="ECO:0007669"/>
    <property type="project" value="UniProtKB-UniRule"/>
</dbReference>
<dbReference type="InterPro" id="IPR050546">
    <property type="entry name" value="Glycosyl_Hydrlase_16"/>
</dbReference>
<dbReference type="InterPro" id="IPR000719">
    <property type="entry name" value="Prot_kinase_dom"/>
</dbReference>
<protein>
    <submittedName>
        <fullName evidence="7">Uncharacterized protein</fullName>
    </submittedName>
</protein>
<dbReference type="PROSITE" id="PS51762">
    <property type="entry name" value="GH16_2"/>
    <property type="match status" value="1"/>
</dbReference>
<dbReference type="Gene3D" id="1.10.510.10">
    <property type="entry name" value="Transferase(Phosphotransferase) domain 1"/>
    <property type="match status" value="1"/>
</dbReference>
<keyword evidence="3 4" id="KW-0067">ATP-binding</keyword>
<dbReference type="InterPro" id="IPR008271">
    <property type="entry name" value="Ser/Thr_kinase_AS"/>
</dbReference>
<dbReference type="SUPFAM" id="SSF56112">
    <property type="entry name" value="Protein kinase-like (PK-like)"/>
    <property type="match status" value="1"/>
</dbReference>
<evidence type="ECO:0000259" key="6">
    <source>
        <dbReference type="PROSITE" id="PS51762"/>
    </source>
</evidence>
<dbReference type="PANTHER" id="PTHR10963">
    <property type="entry name" value="GLYCOSYL HYDROLASE-RELATED"/>
    <property type="match status" value="1"/>
</dbReference>
<dbReference type="AlphaFoldDB" id="A0A1E7LUL5"/>
<dbReference type="OrthoDB" id="9809583at2"/>
<dbReference type="PANTHER" id="PTHR10963:SF55">
    <property type="entry name" value="GLYCOSIDE HYDROLASE FAMILY 16 PROTEIN"/>
    <property type="match status" value="1"/>
</dbReference>
<comment type="similarity">
    <text evidence="1">Belongs to the glycosyl hydrolase 16 family.</text>
</comment>
<dbReference type="Gene3D" id="3.30.200.20">
    <property type="entry name" value="Phosphorylase Kinase, domain 1"/>
    <property type="match status" value="1"/>
</dbReference>
<evidence type="ECO:0000313" key="8">
    <source>
        <dbReference type="Proteomes" id="UP000175971"/>
    </source>
</evidence>
<evidence type="ECO:0000256" key="2">
    <source>
        <dbReference type="ARBA" id="ARBA00022741"/>
    </source>
</evidence>
<dbReference type="InterPro" id="IPR013320">
    <property type="entry name" value="ConA-like_dom_sf"/>
</dbReference>
<reference evidence="7 8" key="1">
    <citation type="journal article" date="2016" name="Front. Microbiol.">
        <title>Comparative Genomics Analysis of Streptomyces Species Reveals Their Adaptation to the Marine Environment and Their Diversity at the Genomic Level.</title>
        <authorList>
            <person name="Tian X."/>
            <person name="Zhang Z."/>
            <person name="Yang T."/>
            <person name="Chen M."/>
            <person name="Li J."/>
            <person name="Chen F."/>
            <person name="Yang J."/>
            <person name="Li W."/>
            <person name="Zhang B."/>
            <person name="Zhang Z."/>
            <person name="Wu J."/>
            <person name="Zhang C."/>
            <person name="Long L."/>
            <person name="Xiao J."/>
        </authorList>
    </citation>
    <scope>NUCLEOTIDE SEQUENCE [LARGE SCALE GENOMIC DNA]</scope>
    <source>
        <strain evidence="7 8">SCSIO M10372</strain>
    </source>
</reference>
<dbReference type="InterPro" id="IPR000757">
    <property type="entry name" value="Beta-glucanase-like"/>
</dbReference>
<dbReference type="Pfam" id="PF00069">
    <property type="entry name" value="Pkinase"/>
    <property type="match status" value="1"/>
</dbReference>
<accession>A0A1E7LUL5</accession>
<evidence type="ECO:0000313" key="7">
    <source>
        <dbReference type="EMBL" id="OEV19912.1"/>
    </source>
</evidence>
<dbReference type="InterPro" id="IPR011009">
    <property type="entry name" value="Kinase-like_dom_sf"/>
</dbReference>